<feature type="domain" description="Peptidase M12A" evidence="5">
    <location>
        <begin position="1"/>
        <end position="142"/>
    </location>
</feature>
<dbReference type="AlphaFoldDB" id="A0A0C2FIK9"/>
<dbReference type="PROSITE" id="PS00022">
    <property type="entry name" value="EGF_1"/>
    <property type="match status" value="1"/>
</dbReference>
<dbReference type="GO" id="GO:0046872">
    <property type="term" value="F:metal ion binding"/>
    <property type="evidence" value="ECO:0007669"/>
    <property type="project" value="UniProtKB-KW"/>
</dbReference>
<dbReference type="InterPro" id="IPR000742">
    <property type="entry name" value="EGF"/>
</dbReference>
<dbReference type="GO" id="GO:0006508">
    <property type="term" value="P:proteolysis"/>
    <property type="evidence" value="ECO:0007669"/>
    <property type="project" value="InterPro"/>
</dbReference>
<accession>A0A0C2FIK9</accession>
<dbReference type="SUPFAM" id="SSF55486">
    <property type="entry name" value="Metalloproteases ('zincins'), catalytic domain"/>
    <property type="match status" value="1"/>
</dbReference>
<dbReference type="PROSITE" id="PS01186">
    <property type="entry name" value="EGF_2"/>
    <property type="match status" value="1"/>
</dbReference>
<dbReference type="Pfam" id="PF01400">
    <property type="entry name" value="Astacin"/>
    <property type="match status" value="1"/>
</dbReference>
<evidence type="ECO:0000256" key="3">
    <source>
        <dbReference type="ARBA" id="ARBA00023049"/>
    </source>
</evidence>
<keyword evidence="1" id="KW-0479">Metal-binding</keyword>
<evidence type="ECO:0000313" key="7">
    <source>
        <dbReference type="Proteomes" id="UP000054047"/>
    </source>
</evidence>
<name>A0A0C2FIK9_9BILA</name>
<evidence type="ECO:0000256" key="4">
    <source>
        <dbReference type="PROSITE-ProRule" id="PRU01211"/>
    </source>
</evidence>
<evidence type="ECO:0000256" key="1">
    <source>
        <dbReference type="ARBA" id="ARBA00022723"/>
    </source>
</evidence>
<dbReference type="InterPro" id="IPR001506">
    <property type="entry name" value="Peptidase_M12A"/>
</dbReference>
<dbReference type="Gene3D" id="3.40.390.10">
    <property type="entry name" value="Collagenase (Catalytic Domain)"/>
    <property type="match status" value="1"/>
</dbReference>
<keyword evidence="2" id="KW-0862">Zinc</keyword>
<keyword evidence="7" id="KW-1185">Reference proteome</keyword>
<keyword evidence="3" id="KW-0378">Hydrolase</keyword>
<proteinExistence type="predicted"/>
<dbReference type="PROSITE" id="PS51864">
    <property type="entry name" value="ASTACIN"/>
    <property type="match status" value="1"/>
</dbReference>
<dbReference type="PANTHER" id="PTHR10127">
    <property type="entry name" value="DISCOIDIN, CUB, EGF, LAMININ , AND ZINC METALLOPROTEASE DOMAIN CONTAINING"/>
    <property type="match status" value="1"/>
</dbReference>
<dbReference type="OrthoDB" id="291007at2759"/>
<dbReference type="GO" id="GO:0004222">
    <property type="term" value="F:metalloendopeptidase activity"/>
    <property type="evidence" value="ECO:0007669"/>
    <property type="project" value="InterPro"/>
</dbReference>
<dbReference type="InterPro" id="IPR024079">
    <property type="entry name" value="MetalloPept_cat_dom_sf"/>
</dbReference>
<reference evidence="6 7" key="1">
    <citation type="submission" date="2013-12" db="EMBL/GenBank/DDBJ databases">
        <title>Draft genome of the parsitic nematode Ancylostoma duodenale.</title>
        <authorList>
            <person name="Mitreva M."/>
        </authorList>
    </citation>
    <scope>NUCLEOTIDE SEQUENCE [LARGE SCALE GENOMIC DNA]</scope>
    <source>
        <strain evidence="6 7">Zhejiang</strain>
    </source>
</reference>
<evidence type="ECO:0000313" key="6">
    <source>
        <dbReference type="EMBL" id="KIH48370.1"/>
    </source>
</evidence>
<sequence length="142" mass="16061">MSRHDRDSYITVNTQNIKPDWVDQFTKETTSTNENYGMKYDYGSIMHYSKTRHDETPKCNSQTAKCSVGGFPHPRDCSKCVCPSGYAGKRCTERPAGCAKILQASPEYQSLKDVIGGGRNTREDFVKCHYSIQVIYLLMAKS</sequence>
<dbReference type="Proteomes" id="UP000054047">
    <property type="component" value="Unassembled WGS sequence"/>
</dbReference>
<comment type="caution">
    <text evidence="4">Lacks conserved residue(s) required for the propagation of feature annotation.</text>
</comment>
<keyword evidence="3" id="KW-0482">Metalloprotease</keyword>
<organism evidence="6 7">
    <name type="scientific">Ancylostoma duodenale</name>
    <dbReference type="NCBI Taxonomy" id="51022"/>
    <lineage>
        <taxon>Eukaryota</taxon>
        <taxon>Metazoa</taxon>
        <taxon>Ecdysozoa</taxon>
        <taxon>Nematoda</taxon>
        <taxon>Chromadorea</taxon>
        <taxon>Rhabditida</taxon>
        <taxon>Rhabditina</taxon>
        <taxon>Rhabditomorpha</taxon>
        <taxon>Strongyloidea</taxon>
        <taxon>Ancylostomatidae</taxon>
        <taxon>Ancylostomatinae</taxon>
        <taxon>Ancylostoma</taxon>
    </lineage>
</organism>
<evidence type="ECO:0000256" key="2">
    <source>
        <dbReference type="ARBA" id="ARBA00022833"/>
    </source>
</evidence>
<dbReference type="PANTHER" id="PTHR10127:SF793">
    <property type="entry name" value="ZINC METALLOPROTEINASE NAS-31"/>
    <property type="match status" value="1"/>
</dbReference>
<dbReference type="EMBL" id="KN760190">
    <property type="protein sequence ID" value="KIH48370.1"/>
    <property type="molecule type" value="Genomic_DNA"/>
</dbReference>
<keyword evidence="3" id="KW-0645">Protease</keyword>
<gene>
    <name evidence="6" type="ORF">ANCDUO_21562</name>
</gene>
<evidence type="ECO:0000259" key="5">
    <source>
        <dbReference type="PROSITE" id="PS51864"/>
    </source>
</evidence>
<protein>
    <submittedName>
        <fullName evidence="6">Astacin</fullName>
    </submittedName>
</protein>
<dbReference type="MEROPS" id="M12.310"/>